<comment type="caution">
    <text evidence="5">The sequence shown here is derived from an EMBL/GenBank/DDBJ whole genome shotgun (WGS) entry which is preliminary data.</text>
</comment>
<protein>
    <recommendedName>
        <fullName evidence="4">Haemolysin activator HlyB C-terminal domain-containing protein</fullName>
    </recommendedName>
</protein>
<dbReference type="PANTHER" id="PTHR12815">
    <property type="entry name" value="SORTING AND ASSEMBLY MACHINERY SAMM50 PROTEIN FAMILY MEMBER"/>
    <property type="match status" value="1"/>
</dbReference>
<reference evidence="5 6" key="1">
    <citation type="submission" date="2016-01" db="EMBL/GenBank/DDBJ databases">
        <title>Genome sequencing of Roseivirga spongicola UST030701-084.</title>
        <authorList>
            <person name="Selvaratnam C."/>
            <person name="Thevarajoo S."/>
            <person name="Goh K.M."/>
            <person name="Ee R."/>
            <person name="Chan K.-G."/>
            <person name="Chong C.S."/>
        </authorList>
    </citation>
    <scope>NUCLEOTIDE SEQUENCE [LARGE SCALE GENOMIC DNA]</scope>
    <source>
        <strain evidence="5 6">UST030701-084</strain>
    </source>
</reference>
<evidence type="ECO:0000313" key="6">
    <source>
        <dbReference type="Proteomes" id="UP000075606"/>
    </source>
</evidence>
<gene>
    <name evidence="5" type="ORF">AWW68_04780</name>
</gene>
<dbReference type="InterPro" id="IPR005565">
    <property type="entry name" value="Hemolysn_activator_HlyB_C"/>
</dbReference>
<dbReference type="Gene3D" id="2.40.160.50">
    <property type="entry name" value="membrane protein fhac: a member of the omp85/tpsb transporter family"/>
    <property type="match status" value="1"/>
</dbReference>
<keyword evidence="2" id="KW-0732">Signal</keyword>
<evidence type="ECO:0000256" key="1">
    <source>
        <dbReference type="ARBA" id="ARBA00022692"/>
    </source>
</evidence>
<dbReference type="OrthoDB" id="9811416at2"/>
<dbReference type="Proteomes" id="UP000075606">
    <property type="component" value="Unassembled WGS sequence"/>
</dbReference>
<dbReference type="EMBL" id="LRPC01000001">
    <property type="protein sequence ID" value="KYG78087.1"/>
    <property type="molecule type" value="Genomic_DNA"/>
</dbReference>
<dbReference type="RefSeq" id="WP_068217156.1">
    <property type="nucleotide sequence ID" value="NZ_LRPC01000001.1"/>
</dbReference>
<evidence type="ECO:0000256" key="2">
    <source>
        <dbReference type="ARBA" id="ARBA00022729"/>
    </source>
</evidence>
<name>A0A150XHA2_9BACT</name>
<sequence length="586" mass="65997">MPLHRLALLALFLSLFLGGKVSQAQQLLNLEVVSIDNSDQILRSYKYTRRVADSLSGISVGQNLVSGLHREGFLLAELNKAQLENSEMKLYILVGPQFEWINLRAGNLDAELWRRLNFKQSNFSSKPFRITEIEKLEANVLKFAERNGYPFASIKFDSLQIEGDGFSAALNVDFGPPITFDSVQVVQSNVLKSKFAEAYLGIELGKTYDQRLVDAIVPKLRKLPYLRLSKSPLLTFQNSEGRVVLEVEKRKVNTIDGIIGLLPNSGRESGLLLTGQFDLELYNPFASGKHIGIHWRRLHEETQTLALEYDHPNLFGSSLSLQSDFNFLKQDSTFNRRILGFDLNLNLGASSNLGLITKFTATDLIATSQYQGSNELPDILDFRLTRYGLRYSFNNLDDVILPKSGLLFELAGSVGNKTIRPNAELPNELYAQVDMQTLQYQYDLGFDYYFPLSSKTTMYTSLHGGLLSSDNLFQNDAYRIGGLRSIRGFDEASYFATTFVYSNLESRFYLDETSYLLLFTDLGYVEERFVRQENKQADLALGLGTGISFATNTGIFNFVYALGTSNSTGAINFNQSKIHFGFTTRF</sequence>
<dbReference type="STRING" id="333140.AWW68_04780"/>
<dbReference type="AlphaFoldDB" id="A0A150XHA2"/>
<evidence type="ECO:0000259" key="4">
    <source>
        <dbReference type="Pfam" id="PF03865"/>
    </source>
</evidence>
<keyword evidence="1" id="KW-0812">Transmembrane</keyword>
<feature type="domain" description="Haemolysin activator HlyB C-terminal" evidence="4">
    <location>
        <begin position="436"/>
        <end position="548"/>
    </location>
</feature>
<keyword evidence="3" id="KW-0998">Cell outer membrane</keyword>
<evidence type="ECO:0000256" key="3">
    <source>
        <dbReference type="ARBA" id="ARBA00023237"/>
    </source>
</evidence>
<dbReference type="PANTHER" id="PTHR12815:SF47">
    <property type="entry name" value="TRANSLOCATION AND ASSEMBLY MODULE SUBUNIT TAMA"/>
    <property type="match status" value="1"/>
</dbReference>
<accession>A0A150XHA2</accession>
<keyword evidence="3" id="KW-0472">Membrane</keyword>
<proteinExistence type="predicted"/>
<keyword evidence="6" id="KW-1185">Reference proteome</keyword>
<dbReference type="Pfam" id="PF03865">
    <property type="entry name" value="ShlB"/>
    <property type="match status" value="1"/>
</dbReference>
<dbReference type="InterPro" id="IPR039910">
    <property type="entry name" value="D15-like"/>
</dbReference>
<organism evidence="5 6">
    <name type="scientific">Roseivirga spongicola</name>
    <dbReference type="NCBI Taxonomy" id="333140"/>
    <lineage>
        <taxon>Bacteria</taxon>
        <taxon>Pseudomonadati</taxon>
        <taxon>Bacteroidota</taxon>
        <taxon>Cytophagia</taxon>
        <taxon>Cytophagales</taxon>
        <taxon>Roseivirgaceae</taxon>
        <taxon>Roseivirga</taxon>
    </lineage>
</organism>
<evidence type="ECO:0000313" key="5">
    <source>
        <dbReference type="EMBL" id="KYG78087.1"/>
    </source>
</evidence>